<evidence type="ECO:0000256" key="2">
    <source>
        <dbReference type="ARBA" id="ARBA00007203"/>
    </source>
</evidence>
<dbReference type="PANTHER" id="PTHR12942">
    <property type="entry name" value="STEP II SPLICING FACTOR SLU7"/>
    <property type="match status" value="1"/>
</dbReference>
<dbReference type="OrthoDB" id="249612at2759"/>
<dbReference type="InParanoid" id="A5E063"/>
<dbReference type="GO" id="GO:0005681">
    <property type="term" value="C:spliceosomal complex"/>
    <property type="evidence" value="ECO:0007669"/>
    <property type="project" value="UniProtKB-UniRule"/>
</dbReference>
<protein>
    <recommendedName>
        <fullName evidence="7">Pre-mRNA-splicing factor SLU7</fullName>
    </recommendedName>
</protein>
<proteinExistence type="inferred from homology"/>
<feature type="region of interest" description="Disordered" evidence="8">
    <location>
        <begin position="38"/>
        <end position="76"/>
    </location>
</feature>
<dbReference type="PANTHER" id="PTHR12942:SF2">
    <property type="entry name" value="PRE-MRNA-SPLICING FACTOR SLU7"/>
    <property type="match status" value="1"/>
</dbReference>
<evidence type="ECO:0000256" key="6">
    <source>
        <dbReference type="ARBA" id="ARBA00023242"/>
    </source>
</evidence>
<dbReference type="Proteomes" id="UP000001996">
    <property type="component" value="Unassembled WGS sequence"/>
</dbReference>
<keyword evidence="4 7" id="KW-0747">Spliceosome</keyword>
<evidence type="ECO:0000313" key="10">
    <source>
        <dbReference type="EMBL" id="EDK44821.1"/>
    </source>
</evidence>
<feature type="domain" description="Pre-mRNA-splicing factor SLU7" evidence="9">
    <location>
        <begin position="113"/>
        <end position="319"/>
    </location>
</feature>
<keyword evidence="6 7" id="KW-0539">Nucleus</keyword>
<name>A5E063_LODEL</name>
<comment type="subunit">
    <text evidence="7">Associated with the spliceosome.</text>
</comment>
<organism evidence="10 11">
    <name type="scientific">Lodderomyces elongisporus (strain ATCC 11503 / CBS 2605 / JCM 1781 / NBRC 1676 / NRRL YB-4239)</name>
    <name type="common">Yeast</name>
    <name type="synonym">Saccharomyces elongisporus</name>
    <dbReference type="NCBI Taxonomy" id="379508"/>
    <lineage>
        <taxon>Eukaryota</taxon>
        <taxon>Fungi</taxon>
        <taxon>Dikarya</taxon>
        <taxon>Ascomycota</taxon>
        <taxon>Saccharomycotina</taxon>
        <taxon>Pichiomycetes</taxon>
        <taxon>Debaryomycetaceae</taxon>
        <taxon>Candida/Lodderomyces clade</taxon>
        <taxon>Lodderomyces</taxon>
    </lineage>
</organism>
<dbReference type="EMBL" id="CH981526">
    <property type="protein sequence ID" value="EDK44821.1"/>
    <property type="molecule type" value="Genomic_DNA"/>
</dbReference>
<dbReference type="AlphaFoldDB" id="A5E063"/>
<accession>A5E063</accession>
<dbReference type="GO" id="GO:0000398">
    <property type="term" value="P:mRNA splicing, via spliceosome"/>
    <property type="evidence" value="ECO:0007669"/>
    <property type="project" value="UniProtKB-UniRule"/>
</dbReference>
<dbReference type="FunCoup" id="A5E063">
    <property type="interactions" value="478"/>
</dbReference>
<evidence type="ECO:0000256" key="4">
    <source>
        <dbReference type="ARBA" id="ARBA00022728"/>
    </source>
</evidence>
<dbReference type="Pfam" id="PF11708">
    <property type="entry name" value="Slu7"/>
    <property type="match status" value="1"/>
</dbReference>
<dbReference type="KEGG" id="lel:PVL30_003827"/>
<evidence type="ECO:0000256" key="7">
    <source>
        <dbReference type="RuleBase" id="RU367071"/>
    </source>
</evidence>
<dbReference type="GeneID" id="5233343"/>
<evidence type="ECO:0000259" key="9">
    <source>
        <dbReference type="Pfam" id="PF11708"/>
    </source>
</evidence>
<feature type="compositionally biased region" description="Basic and acidic residues" evidence="8">
    <location>
        <begin position="50"/>
        <end position="76"/>
    </location>
</feature>
<keyword evidence="11" id="KW-1185">Reference proteome</keyword>
<dbReference type="VEuPathDB" id="FungiDB:LELG_03000"/>
<dbReference type="eggNOG" id="KOG2560">
    <property type="taxonomic scope" value="Eukaryota"/>
</dbReference>
<keyword evidence="5 7" id="KW-0508">mRNA splicing</keyword>
<comment type="similarity">
    <text evidence="2 7">Belongs to the SLU7 family.</text>
</comment>
<evidence type="ECO:0000256" key="5">
    <source>
        <dbReference type="ARBA" id="ARBA00023187"/>
    </source>
</evidence>
<evidence type="ECO:0000256" key="3">
    <source>
        <dbReference type="ARBA" id="ARBA00022664"/>
    </source>
</evidence>
<dbReference type="GO" id="GO:0030628">
    <property type="term" value="F:pre-mRNA 3'-splice site binding"/>
    <property type="evidence" value="ECO:0007669"/>
    <property type="project" value="UniProtKB-UniRule"/>
</dbReference>
<evidence type="ECO:0000256" key="8">
    <source>
        <dbReference type="SAM" id="MobiDB-lite"/>
    </source>
</evidence>
<evidence type="ECO:0000256" key="1">
    <source>
        <dbReference type="ARBA" id="ARBA00004123"/>
    </source>
</evidence>
<dbReference type="HOGENOM" id="CLU_019317_3_0_1"/>
<dbReference type="InterPro" id="IPR039974">
    <property type="entry name" value="Splicing_factor_SLU7"/>
</dbReference>
<evidence type="ECO:0000313" key="11">
    <source>
        <dbReference type="Proteomes" id="UP000001996"/>
    </source>
</evidence>
<dbReference type="OMA" id="PTLMMMK"/>
<comment type="function">
    <text evidence="7">Involved in pre-mRNA splicing.</text>
</comment>
<comment type="subcellular location">
    <subcellularLocation>
        <location evidence="1 7">Nucleus</location>
    </subcellularLocation>
</comment>
<gene>
    <name evidence="10" type="ORF">LELG_03000</name>
</gene>
<reference evidence="10 11" key="1">
    <citation type="journal article" date="2009" name="Nature">
        <title>Evolution of pathogenicity and sexual reproduction in eight Candida genomes.</title>
        <authorList>
            <person name="Butler G."/>
            <person name="Rasmussen M.D."/>
            <person name="Lin M.F."/>
            <person name="Santos M.A."/>
            <person name="Sakthikumar S."/>
            <person name="Munro C.A."/>
            <person name="Rheinbay E."/>
            <person name="Grabherr M."/>
            <person name="Forche A."/>
            <person name="Reedy J.L."/>
            <person name="Agrafioti I."/>
            <person name="Arnaud M.B."/>
            <person name="Bates S."/>
            <person name="Brown A.J."/>
            <person name="Brunke S."/>
            <person name="Costanzo M.C."/>
            <person name="Fitzpatrick D.A."/>
            <person name="de Groot P.W."/>
            <person name="Harris D."/>
            <person name="Hoyer L.L."/>
            <person name="Hube B."/>
            <person name="Klis F.M."/>
            <person name="Kodira C."/>
            <person name="Lennard N."/>
            <person name="Logue M.E."/>
            <person name="Martin R."/>
            <person name="Neiman A.M."/>
            <person name="Nikolaou E."/>
            <person name="Quail M.A."/>
            <person name="Quinn J."/>
            <person name="Santos M.C."/>
            <person name="Schmitzberger F.F."/>
            <person name="Sherlock G."/>
            <person name="Shah P."/>
            <person name="Silverstein K.A."/>
            <person name="Skrzypek M.S."/>
            <person name="Soll D."/>
            <person name="Staggs R."/>
            <person name="Stansfield I."/>
            <person name="Stumpf M.P."/>
            <person name="Sudbery P.E."/>
            <person name="Srikantha T."/>
            <person name="Zeng Q."/>
            <person name="Berman J."/>
            <person name="Berriman M."/>
            <person name="Heitman J."/>
            <person name="Gow N.A."/>
            <person name="Lorenz M.C."/>
            <person name="Birren B.W."/>
            <person name="Kellis M."/>
            <person name="Cuomo C.A."/>
        </authorList>
    </citation>
    <scope>NUCLEOTIDE SEQUENCE [LARGE SCALE GENOMIC DNA]</scope>
    <source>
        <strain evidence="11">ATCC 11503 / BCRC 21390 / CBS 2605 / JCM 1781 / NBRC 1676 / NRRL YB-4239</strain>
    </source>
</reference>
<dbReference type="InterPro" id="IPR021715">
    <property type="entry name" value="Slu7_dom"/>
</dbReference>
<keyword evidence="3 7" id="KW-0507">mRNA processing</keyword>
<dbReference type="STRING" id="379508.A5E063"/>
<sequence length="320" mass="37198">MSKQKDRRSNNPYIPKYIASRPWYQENQNSAVTVNEEEIASGTDGANKAKAVEGARELEETEMKYEHKKADEQDYLSHHRKSGGIVDYSLAREGLGINDEFDGTIRKGTETDDYDTKRDRWYGYSTEEWLEQVKKWRKNNTTDNDAHVNNNDSDDTDYELELYELGLDRDEVMSNRTKQDPMEKMLRDRQDVPAYIHKINSRKDGKITLDFDYDPKTKRKVNIPEGFVNDQTQFVKKMSGEAQKLSTLQQFAWELDKKDLESRRIQDLMNSEGTTRATDLGNSLEASPTLMMMKAKQAEEAAKERSIAKRKKLLEMYSND</sequence>